<keyword evidence="5" id="KW-0472">Membrane</keyword>
<sequence length="267" mass="30911">MASDSRSSITSVPSETGRITDKTIYPDFCTELEQRSVFLYDRSDRLANIKLAAASIDRQIYVDKLVDFYFVFCTLEKELGKRRNHESIRRLLPEEVLRKKAFEEDLEYFLGSGWEEEIKQSEESKSYCDHITMLSDVNPPMLIAYVHSLHLGLLYGGAIVRMTIQKLLELPDDIGLAIYTFKAMRRPVLRRELKRRINGLKLNQVTKELIVNEKQMCCTLTNAIISSVRKTWRSYTRKFAGFTLVVSVVSLLVYVIRRGKTPRTRPT</sequence>
<dbReference type="GO" id="GO:0006788">
    <property type="term" value="P:heme oxidation"/>
    <property type="evidence" value="ECO:0007669"/>
    <property type="project" value="UniProtKB-UniRule"/>
</dbReference>
<comment type="catalytic activity">
    <reaction evidence="4">
        <text>heme b + 3 reduced [NADPH--hemoprotein reductase] + 3 O2 = biliverdin IXalpha + CO + Fe(2+) + 3 oxidized [NADPH--hemoprotein reductase] + 3 H2O + H(+)</text>
        <dbReference type="Rhea" id="RHEA:21764"/>
        <dbReference type="Rhea" id="RHEA-COMP:11964"/>
        <dbReference type="Rhea" id="RHEA-COMP:11965"/>
        <dbReference type="ChEBI" id="CHEBI:15377"/>
        <dbReference type="ChEBI" id="CHEBI:15378"/>
        <dbReference type="ChEBI" id="CHEBI:15379"/>
        <dbReference type="ChEBI" id="CHEBI:17245"/>
        <dbReference type="ChEBI" id="CHEBI:29033"/>
        <dbReference type="ChEBI" id="CHEBI:57618"/>
        <dbReference type="ChEBI" id="CHEBI:57991"/>
        <dbReference type="ChEBI" id="CHEBI:58210"/>
        <dbReference type="ChEBI" id="CHEBI:60344"/>
        <dbReference type="EC" id="1.14.14.18"/>
    </reaction>
</comment>
<dbReference type="EMBL" id="JAODUO010000766">
    <property type="protein sequence ID" value="KAK2174918.1"/>
    <property type="molecule type" value="Genomic_DNA"/>
</dbReference>
<reference evidence="6" key="1">
    <citation type="journal article" date="2023" name="Mol. Biol. Evol.">
        <title>Third-Generation Sequencing Reveals the Adaptive Role of the Epigenome in Three Deep-Sea Polychaetes.</title>
        <authorList>
            <person name="Perez M."/>
            <person name="Aroh O."/>
            <person name="Sun Y."/>
            <person name="Lan Y."/>
            <person name="Juniper S.K."/>
            <person name="Young C.R."/>
            <person name="Angers B."/>
            <person name="Qian P.Y."/>
        </authorList>
    </citation>
    <scope>NUCLEOTIDE SEQUENCE</scope>
    <source>
        <strain evidence="6">R07B-5</strain>
    </source>
</reference>
<proteinExistence type="inferred from homology"/>
<dbReference type="AlphaFoldDB" id="A0AAD9KNT2"/>
<organism evidence="6 7">
    <name type="scientific">Ridgeia piscesae</name>
    <name type="common">Tubeworm</name>
    <dbReference type="NCBI Taxonomy" id="27915"/>
    <lineage>
        <taxon>Eukaryota</taxon>
        <taxon>Metazoa</taxon>
        <taxon>Spiralia</taxon>
        <taxon>Lophotrochozoa</taxon>
        <taxon>Annelida</taxon>
        <taxon>Polychaeta</taxon>
        <taxon>Sedentaria</taxon>
        <taxon>Canalipalpata</taxon>
        <taxon>Sabellida</taxon>
        <taxon>Siboglinidae</taxon>
        <taxon>Ridgeia</taxon>
    </lineage>
</organism>
<dbReference type="SUPFAM" id="SSF48613">
    <property type="entry name" value="Heme oxygenase-like"/>
    <property type="match status" value="1"/>
</dbReference>
<dbReference type="CDD" id="cd19165">
    <property type="entry name" value="HemeO"/>
    <property type="match status" value="1"/>
</dbReference>
<name>A0AAD9KNT2_RIDPI</name>
<keyword evidence="1 4" id="KW-0349">Heme</keyword>
<dbReference type="PIRSF" id="PIRSF000343">
    <property type="entry name" value="Haem_Oase"/>
    <property type="match status" value="1"/>
</dbReference>
<dbReference type="PANTHER" id="PTHR10720:SF0">
    <property type="entry name" value="HEME OXYGENASE"/>
    <property type="match status" value="1"/>
</dbReference>
<dbReference type="PANTHER" id="PTHR10720">
    <property type="entry name" value="HEME OXYGENASE"/>
    <property type="match status" value="1"/>
</dbReference>
<accession>A0AAD9KNT2</accession>
<dbReference type="EC" id="1.14.14.18" evidence="4"/>
<evidence type="ECO:0000256" key="5">
    <source>
        <dbReference type="SAM" id="Phobius"/>
    </source>
</evidence>
<evidence type="ECO:0000256" key="1">
    <source>
        <dbReference type="ARBA" id="ARBA00022617"/>
    </source>
</evidence>
<evidence type="ECO:0000313" key="6">
    <source>
        <dbReference type="EMBL" id="KAK2174918.1"/>
    </source>
</evidence>
<keyword evidence="3 4" id="KW-0408">Iron</keyword>
<keyword evidence="5" id="KW-0812">Transmembrane</keyword>
<dbReference type="Proteomes" id="UP001209878">
    <property type="component" value="Unassembled WGS sequence"/>
</dbReference>
<dbReference type="InterPro" id="IPR002051">
    <property type="entry name" value="Haem_Oase"/>
</dbReference>
<evidence type="ECO:0000256" key="2">
    <source>
        <dbReference type="ARBA" id="ARBA00022723"/>
    </source>
</evidence>
<comment type="similarity">
    <text evidence="4">Belongs to the heme oxygenase family.</text>
</comment>
<dbReference type="GO" id="GO:0046872">
    <property type="term" value="F:metal ion binding"/>
    <property type="evidence" value="ECO:0007669"/>
    <property type="project" value="UniProtKB-UniRule"/>
</dbReference>
<dbReference type="InterPro" id="IPR016053">
    <property type="entry name" value="Haem_Oase-like"/>
</dbReference>
<dbReference type="InterPro" id="IPR016084">
    <property type="entry name" value="Haem_Oase-like_multi-hlx"/>
</dbReference>
<evidence type="ECO:0000256" key="3">
    <source>
        <dbReference type="ARBA" id="ARBA00023004"/>
    </source>
</evidence>
<gene>
    <name evidence="6" type="ORF">NP493_767g01083</name>
</gene>
<keyword evidence="7" id="KW-1185">Reference proteome</keyword>
<dbReference type="Pfam" id="PF01126">
    <property type="entry name" value="Heme_oxygenase"/>
    <property type="match status" value="1"/>
</dbReference>
<dbReference type="Gene3D" id="1.20.910.10">
    <property type="entry name" value="Heme oxygenase-like"/>
    <property type="match status" value="1"/>
</dbReference>
<dbReference type="PRINTS" id="PR00088">
    <property type="entry name" value="HAEMOXYGNASE"/>
</dbReference>
<evidence type="ECO:0000313" key="7">
    <source>
        <dbReference type="Proteomes" id="UP001209878"/>
    </source>
</evidence>
<feature type="transmembrane region" description="Helical" evidence="5">
    <location>
        <begin position="239"/>
        <end position="256"/>
    </location>
</feature>
<protein>
    <recommendedName>
        <fullName evidence="4">Heme oxygenase</fullName>
        <ecNumber evidence="4">1.14.14.18</ecNumber>
    </recommendedName>
</protein>
<comment type="caution">
    <text evidence="6">The sequence shown here is derived from an EMBL/GenBank/DDBJ whole genome shotgun (WGS) entry which is preliminary data.</text>
</comment>
<keyword evidence="5" id="KW-1133">Transmembrane helix</keyword>
<keyword evidence="2 4" id="KW-0479">Metal-binding</keyword>
<evidence type="ECO:0000256" key="4">
    <source>
        <dbReference type="PIRNR" id="PIRNR000343"/>
    </source>
</evidence>
<dbReference type="GO" id="GO:0004392">
    <property type="term" value="F:heme oxygenase (decyclizing) activity"/>
    <property type="evidence" value="ECO:0007669"/>
    <property type="project" value="UniProtKB-UniRule"/>
</dbReference>